<dbReference type="SUPFAM" id="SSF53474">
    <property type="entry name" value="alpha/beta-Hydrolases"/>
    <property type="match status" value="1"/>
</dbReference>
<keyword evidence="3" id="KW-1185">Reference proteome</keyword>
<evidence type="ECO:0000259" key="1">
    <source>
        <dbReference type="Pfam" id="PF01738"/>
    </source>
</evidence>
<dbReference type="PANTHER" id="PTHR46623">
    <property type="entry name" value="CARBOXYMETHYLENEBUTENOLIDASE-RELATED"/>
    <property type="match status" value="1"/>
</dbReference>
<name>A0ABS7VMX0_9HYPH</name>
<evidence type="ECO:0000313" key="2">
    <source>
        <dbReference type="EMBL" id="MBZ6076878.1"/>
    </source>
</evidence>
<dbReference type="Proteomes" id="UP000704176">
    <property type="component" value="Unassembled WGS sequence"/>
</dbReference>
<dbReference type="EMBL" id="JAIRBM010000007">
    <property type="protein sequence ID" value="MBZ6076878.1"/>
    <property type="molecule type" value="Genomic_DNA"/>
</dbReference>
<organism evidence="2 3">
    <name type="scientific">Microvirga puerhi</name>
    <dbReference type="NCBI Taxonomy" id="2876078"/>
    <lineage>
        <taxon>Bacteria</taxon>
        <taxon>Pseudomonadati</taxon>
        <taxon>Pseudomonadota</taxon>
        <taxon>Alphaproteobacteria</taxon>
        <taxon>Hyphomicrobiales</taxon>
        <taxon>Methylobacteriaceae</taxon>
        <taxon>Microvirga</taxon>
    </lineage>
</organism>
<dbReference type="PANTHER" id="PTHR46623:SF6">
    <property type="entry name" value="ALPHA_BETA-HYDROLASES SUPERFAMILY PROTEIN"/>
    <property type="match status" value="1"/>
</dbReference>
<dbReference type="Pfam" id="PF01738">
    <property type="entry name" value="DLH"/>
    <property type="match status" value="1"/>
</dbReference>
<keyword evidence="2" id="KW-0378">Hydrolase</keyword>
<dbReference type="PROSITE" id="PS51318">
    <property type="entry name" value="TAT"/>
    <property type="match status" value="1"/>
</dbReference>
<reference evidence="2 3" key="1">
    <citation type="submission" date="2021-09" db="EMBL/GenBank/DDBJ databases">
        <title>The complete genome sequence of a new microorganism.</title>
        <authorList>
            <person name="Zi Z."/>
        </authorList>
    </citation>
    <scope>NUCLEOTIDE SEQUENCE [LARGE SCALE GENOMIC DNA]</scope>
    <source>
        <strain evidence="2 3">WGZ8</strain>
    </source>
</reference>
<dbReference type="InterPro" id="IPR002925">
    <property type="entry name" value="Dienelactn_hydro"/>
</dbReference>
<dbReference type="InterPro" id="IPR051049">
    <property type="entry name" value="Dienelactone_hydrolase-like"/>
</dbReference>
<dbReference type="InterPro" id="IPR006311">
    <property type="entry name" value="TAT_signal"/>
</dbReference>
<gene>
    <name evidence="2" type="ORF">K9B37_11385</name>
</gene>
<proteinExistence type="predicted"/>
<dbReference type="GO" id="GO:0016787">
    <property type="term" value="F:hydrolase activity"/>
    <property type="evidence" value="ECO:0007669"/>
    <property type="project" value="UniProtKB-KW"/>
</dbReference>
<dbReference type="InterPro" id="IPR029058">
    <property type="entry name" value="AB_hydrolase_fold"/>
</dbReference>
<comment type="caution">
    <text evidence="2">The sequence shown here is derived from an EMBL/GenBank/DDBJ whole genome shotgun (WGS) entry which is preliminary data.</text>
</comment>
<dbReference type="Gene3D" id="3.40.50.1820">
    <property type="entry name" value="alpha/beta hydrolase"/>
    <property type="match status" value="1"/>
</dbReference>
<feature type="domain" description="Dienelactone hydrolase" evidence="1">
    <location>
        <begin position="58"/>
        <end position="267"/>
    </location>
</feature>
<sequence length="269" mass="28831">MNRRTFLDRLASLAGSVAAATAILPVLQNNYAKADTIQENDPRITAEMVDIPGVQGLKGYLVRPKGSSDKLPTVLVIHENRGLNPHIKDVTRRLATEGFIALGLDYLSPKGGTPADEDKGRDMIAELKQPEILASSRAAVAYLKNVSGGNGKVGAVGFCWGGGAVNNLAVADPDLSAGAAYYGAQPKADDVPKIKAALILHYGGLDDRINAGIPAYEEALKKAGKTYEVYVYEGANHAFNNDTNTARYDKEAADLAWRRTVAFLKKYEV</sequence>
<evidence type="ECO:0000313" key="3">
    <source>
        <dbReference type="Proteomes" id="UP000704176"/>
    </source>
</evidence>
<accession>A0ABS7VMX0</accession>
<protein>
    <submittedName>
        <fullName evidence="2">Dienelactone hydrolase family protein</fullName>
    </submittedName>
</protein>